<evidence type="ECO:0000256" key="1">
    <source>
        <dbReference type="SAM" id="MobiDB-lite"/>
    </source>
</evidence>
<proteinExistence type="predicted"/>
<evidence type="ECO:0000313" key="3">
    <source>
        <dbReference type="Proteomes" id="UP001201701"/>
    </source>
</evidence>
<accession>A0ABS9Q9H5</accession>
<sequence>MPKQSVQAGVKVSQGYPRLPHEGASQGLVSSKTSDLSPGLPGKRKHQKEITMNKHINPQDLQTSSRDLILILADELSVLEQRYSALEEAAIKKDAPSFHENYRKAEQVDFLDRIEAIKEAMSSVEATSIKAAVIQLAVANTIVSDMVGFDLPDAEIGKLERTFRRLMHSAMGVLMRDAGLDRMSFGIDRLMSFHLNPWEAYEDRVAALGDL</sequence>
<organism evidence="2 3">
    <name type="scientific">Mesorhizobium retamae</name>
    <dbReference type="NCBI Taxonomy" id="2912854"/>
    <lineage>
        <taxon>Bacteria</taxon>
        <taxon>Pseudomonadati</taxon>
        <taxon>Pseudomonadota</taxon>
        <taxon>Alphaproteobacteria</taxon>
        <taxon>Hyphomicrobiales</taxon>
        <taxon>Phyllobacteriaceae</taxon>
        <taxon>Mesorhizobium</taxon>
    </lineage>
</organism>
<feature type="compositionally biased region" description="Polar residues" evidence="1">
    <location>
        <begin position="27"/>
        <end position="36"/>
    </location>
</feature>
<evidence type="ECO:0000313" key="2">
    <source>
        <dbReference type="EMBL" id="MCG7504067.1"/>
    </source>
</evidence>
<dbReference type="RefSeq" id="WP_239362084.1">
    <property type="nucleotide sequence ID" value="NZ_JAKREW010000002.1"/>
</dbReference>
<gene>
    <name evidence="2" type="ORF">L4923_03450</name>
</gene>
<dbReference type="EMBL" id="JAKREW010000002">
    <property type="protein sequence ID" value="MCG7504067.1"/>
    <property type="molecule type" value="Genomic_DNA"/>
</dbReference>
<comment type="caution">
    <text evidence="2">The sequence shown here is derived from an EMBL/GenBank/DDBJ whole genome shotgun (WGS) entry which is preliminary data.</text>
</comment>
<name>A0ABS9Q9H5_9HYPH</name>
<reference evidence="2 3" key="1">
    <citation type="submission" date="2022-02" db="EMBL/GenBank/DDBJ databases">
        <title>Draft genome sequence of Mezorhizobium retamae strain IRAMC:0171 isolated from Retama raetam nodules.</title>
        <authorList>
            <person name="Bengaied R."/>
            <person name="Sbissi I."/>
            <person name="Huber K."/>
            <person name="Ghodbane F."/>
            <person name="Nouioui I."/>
            <person name="Tarhouni M."/>
            <person name="Gtari M."/>
        </authorList>
    </citation>
    <scope>NUCLEOTIDE SEQUENCE [LARGE SCALE GENOMIC DNA]</scope>
    <source>
        <strain evidence="2 3">IRAMC:0171</strain>
    </source>
</reference>
<dbReference type="Proteomes" id="UP001201701">
    <property type="component" value="Unassembled WGS sequence"/>
</dbReference>
<feature type="region of interest" description="Disordered" evidence="1">
    <location>
        <begin position="1"/>
        <end position="46"/>
    </location>
</feature>
<keyword evidence="3" id="KW-1185">Reference proteome</keyword>
<protein>
    <submittedName>
        <fullName evidence="2">Uncharacterized protein</fullName>
    </submittedName>
</protein>